<dbReference type="Proteomes" id="UP000675880">
    <property type="component" value="Unassembled WGS sequence"/>
</dbReference>
<comment type="caution">
    <text evidence="1">The sequence shown here is derived from an EMBL/GenBank/DDBJ whole genome shotgun (WGS) entry which is preliminary data.</text>
</comment>
<keyword evidence="2" id="KW-1185">Reference proteome</keyword>
<protein>
    <recommendedName>
        <fullName evidence="3">Radical SAM core domain-containing protein</fullName>
    </recommendedName>
</protein>
<dbReference type="EMBL" id="CAJNBJ010000017">
    <property type="protein sequence ID" value="CAE6765422.1"/>
    <property type="molecule type" value="Genomic_DNA"/>
</dbReference>
<evidence type="ECO:0008006" key="3">
    <source>
        <dbReference type="Google" id="ProtNLM"/>
    </source>
</evidence>
<dbReference type="RefSeq" id="WP_213042905.1">
    <property type="nucleotide sequence ID" value="NZ_CAJNBJ010000017.1"/>
</dbReference>
<dbReference type="Gene3D" id="3.20.20.70">
    <property type="entry name" value="Aldolase class I"/>
    <property type="match status" value="1"/>
</dbReference>
<organism evidence="1 2">
    <name type="scientific">Nitrospira defluvii</name>
    <dbReference type="NCBI Taxonomy" id="330214"/>
    <lineage>
        <taxon>Bacteria</taxon>
        <taxon>Pseudomonadati</taxon>
        <taxon>Nitrospirota</taxon>
        <taxon>Nitrospiria</taxon>
        <taxon>Nitrospirales</taxon>
        <taxon>Nitrospiraceae</taxon>
        <taxon>Nitrospira</taxon>
    </lineage>
</organism>
<name>A0ABN7LWE3_9BACT</name>
<dbReference type="InterPro" id="IPR013785">
    <property type="entry name" value="Aldolase_TIM"/>
</dbReference>
<sequence length="413" mass="47694">MATTLPIFQPTPIFKDRTDYRQVLIREMDAGKIPLSLGRDCPVKCEFCYELDHSYRETLDPPKTSDEDWKFILEYISRKPTDPTQFWCLGGNEFMEWTDLFLHPKAMEWVEDFLKYTDKSIQFFTVGFVHVPKIHQLAAQYPGRINFELSVITLSDYRQRLMPHAPSIKHLMKVLDGPAVSSANFYAFDQHTMSKDAATISAINQQCVLWMGTLTPVRGLKEETASLMRQGRKFLPDEATRIYHLGLPNLQTIHTESYTTAFLSRRRIVSLFDSLELEKKDTVVMAGSVHKILTMFRKNRAKFLYVPNALLSGDSDCTVLLTFDDIARRLTKEKVIHVPKCIMQSGRGPYTDITGVSLEQFTKKTGVRVKVLHKIDTRFANQQLYRHGSLQNYVEQYLNHPLREAYEAIPRPV</sequence>
<evidence type="ECO:0000313" key="1">
    <source>
        <dbReference type="EMBL" id="CAE6765422.1"/>
    </source>
</evidence>
<accession>A0ABN7LWE3</accession>
<evidence type="ECO:0000313" key="2">
    <source>
        <dbReference type="Proteomes" id="UP000675880"/>
    </source>
</evidence>
<reference evidence="1 2" key="1">
    <citation type="submission" date="2021-02" db="EMBL/GenBank/DDBJ databases">
        <authorList>
            <person name="Han P."/>
        </authorList>
    </citation>
    <scope>NUCLEOTIDE SEQUENCE [LARGE SCALE GENOMIC DNA]</scope>
    <source>
        <strain evidence="1">Candidatus Nitrospira sp. ZN2</strain>
    </source>
</reference>
<gene>
    <name evidence="1" type="ORF">NSPZN2_40014</name>
</gene>
<proteinExistence type="predicted"/>